<keyword evidence="5" id="KW-1185">Reference proteome</keyword>
<evidence type="ECO:0000256" key="2">
    <source>
        <dbReference type="SAM" id="MobiDB-lite"/>
    </source>
</evidence>
<proteinExistence type="inferred from homology"/>
<dbReference type="InterPro" id="IPR057596">
    <property type="entry name" value="RDRP_core"/>
</dbReference>
<dbReference type="GO" id="GO:0003968">
    <property type="term" value="F:RNA-directed RNA polymerase activity"/>
    <property type="evidence" value="ECO:0007669"/>
    <property type="project" value="UniProtKB-KW"/>
</dbReference>
<organism evidence="4 5">
    <name type="scientific">Trichonephila clavata</name>
    <name type="common">Joro spider</name>
    <name type="synonym">Nephila clavata</name>
    <dbReference type="NCBI Taxonomy" id="2740835"/>
    <lineage>
        <taxon>Eukaryota</taxon>
        <taxon>Metazoa</taxon>
        <taxon>Ecdysozoa</taxon>
        <taxon>Arthropoda</taxon>
        <taxon>Chelicerata</taxon>
        <taxon>Arachnida</taxon>
        <taxon>Araneae</taxon>
        <taxon>Araneomorphae</taxon>
        <taxon>Entelegynae</taxon>
        <taxon>Araneoidea</taxon>
        <taxon>Nephilidae</taxon>
        <taxon>Trichonephila</taxon>
    </lineage>
</organism>
<dbReference type="OrthoDB" id="6435754at2759"/>
<evidence type="ECO:0000256" key="1">
    <source>
        <dbReference type="RuleBase" id="RU363098"/>
    </source>
</evidence>
<dbReference type="GO" id="GO:0030422">
    <property type="term" value="P:siRNA processing"/>
    <property type="evidence" value="ECO:0007669"/>
    <property type="project" value="TreeGrafter"/>
</dbReference>
<sequence>MQPCSSVSDGEAGVEPRVETLELPDDLTSDVGLQQPTPRRSRYEKIKTKANIAIDPSQGRNMLGVMDETGLLNYNEVFVQYTKDISYGETTKDTVILQREVLVTKNPCHLPGDVRKFQAVDIPELHHIVDCIVFPQKGRRPHPNEMAAQLTTHNRRQQRSKNMVTVKNRDAPIRSDIYRVMGEIQHPPPTKVTV</sequence>
<comment type="similarity">
    <text evidence="1">Belongs to the RdRP family.</text>
</comment>
<keyword evidence="1" id="KW-0694">RNA-binding</keyword>
<dbReference type="Pfam" id="PF05183">
    <property type="entry name" value="RdRP"/>
    <property type="match status" value="1"/>
</dbReference>
<keyword evidence="1 4" id="KW-0696">RNA-directed RNA polymerase</keyword>
<feature type="domain" description="RDRP core" evidence="3">
    <location>
        <begin position="40"/>
        <end position="147"/>
    </location>
</feature>
<reference evidence="4" key="1">
    <citation type="submission" date="2020-07" db="EMBL/GenBank/DDBJ databases">
        <title>Multicomponent nature underlies the extraordinary mechanical properties of spider dragline silk.</title>
        <authorList>
            <person name="Kono N."/>
            <person name="Nakamura H."/>
            <person name="Mori M."/>
            <person name="Yoshida Y."/>
            <person name="Ohtoshi R."/>
            <person name="Malay A.D."/>
            <person name="Moran D.A.P."/>
            <person name="Tomita M."/>
            <person name="Numata K."/>
            <person name="Arakawa K."/>
        </authorList>
    </citation>
    <scope>NUCLEOTIDE SEQUENCE</scope>
</reference>
<dbReference type="GO" id="GO:0003723">
    <property type="term" value="F:RNA binding"/>
    <property type="evidence" value="ECO:0007669"/>
    <property type="project" value="UniProtKB-KW"/>
</dbReference>
<evidence type="ECO:0000313" key="4">
    <source>
        <dbReference type="EMBL" id="GFQ93902.1"/>
    </source>
</evidence>
<dbReference type="EMBL" id="BMAO01014262">
    <property type="protein sequence ID" value="GFQ93902.1"/>
    <property type="molecule type" value="Genomic_DNA"/>
</dbReference>
<dbReference type="PANTHER" id="PTHR23079">
    <property type="entry name" value="RNA-DEPENDENT RNA POLYMERASE"/>
    <property type="match status" value="1"/>
</dbReference>
<feature type="region of interest" description="Disordered" evidence="2">
    <location>
        <begin position="1"/>
        <end position="38"/>
    </location>
</feature>
<dbReference type="EC" id="2.7.7.48" evidence="1"/>
<comment type="caution">
    <text evidence="4">The sequence shown here is derived from an EMBL/GenBank/DDBJ whole genome shotgun (WGS) entry which is preliminary data.</text>
</comment>
<dbReference type="GO" id="GO:0031380">
    <property type="term" value="C:nuclear RNA-directed RNA polymerase complex"/>
    <property type="evidence" value="ECO:0007669"/>
    <property type="project" value="TreeGrafter"/>
</dbReference>
<evidence type="ECO:0000259" key="3">
    <source>
        <dbReference type="Pfam" id="PF05183"/>
    </source>
</evidence>
<evidence type="ECO:0000313" key="5">
    <source>
        <dbReference type="Proteomes" id="UP000887116"/>
    </source>
</evidence>
<keyword evidence="1" id="KW-0808">Transferase</keyword>
<name>A0A8X6IGA4_TRICU</name>
<comment type="catalytic activity">
    <reaction evidence="1">
        <text>RNA(n) + a ribonucleoside 5'-triphosphate = RNA(n+1) + diphosphate</text>
        <dbReference type="Rhea" id="RHEA:21248"/>
        <dbReference type="Rhea" id="RHEA-COMP:14527"/>
        <dbReference type="Rhea" id="RHEA-COMP:17342"/>
        <dbReference type="ChEBI" id="CHEBI:33019"/>
        <dbReference type="ChEBI" id="CHEBI:61557"/>
        <dbReference type="ChEBI" id="CHEBI:140395"/>
        <dbReference type="EC" id="2.7.7.48"/>
    </reaction>
</comment>
<keyword evidence="1" id="KW-0548">Nucleotidyltransferase</keyword>
<dbReference type="Proteomes" id="UP000887116">
    <property type="component" value="Unassembled WGS sequence"/>
</dbReference>
<dbReference type="InterPro" id="IPR007855">
    <property type="entry name" value="RDRP"/>
</dbReference>
<dbReference type="AlphaFoldDB" id="A0A8X6IGA4"/>
<accession>A0A8X6IGA4</accession>
<gene>
    <name evidence="4" type="primary">RDR1</name>
    <name evidence="4" type="ORF">TNCT_196191</name>
</gene>
<protein>
    <recommendedName>
        <fullName evidence="1">RNA-dependent RNA polymerase</fullName>
        <ecNumber evidence="1">2.7.7.48</ecNumber>
    </recommendedName>
</protein>
<dbReference type="PANTHER" id="PTHR23079:SF55">
    <property type="entry name" value="RNA-DIRECTED RNA POLYMERASE"/>
    <property type="match status" value="1"/>
</dbReference>